<comment type="caution">
    <text evidence="2">The sequence shown here is derived from an EMBL/GenBank/DDBJ whole genome shotgun (WGS) entry which is preliminary data.</text>
</comment>
<dbReference type="GO" id="GO:0019875">
    <property type="term" value="F:6-aminohexanoate-dimer hydrolase activity"/>
    <property type="evidence" value="ECO:0007669"/>
    <property type="project" value="UniProtKB-EC"/>
</dbReference>
<accession>A0A0M0EIV8</accession>
<reference evidence="2" key="1">
    <citation type="submission" date="2015-08" db="EMBL/GenBank/DDBJ databases">
        <title>Draft genome sequence of Komagataeibacter europaeus CECT 8546 a cellulose producer strain from vinegar produced by the traditional method.</title>
        <authorList>
            <person name="Poehlein A."/>
            <person name="Valera M.J."/>
            <person name="Haack F.S."/>
            <person name="Mas A."/>
            <person name="Daniel R."/>
            <person name="Streit W.R."/>
            <person name="Mateo E."/>
        </authorList>
    </citation>
    <scope>NUCLEOTIDE SEQUENCE [LARGE SCALE GENOMIC DNA]</scope>
    <source>
        <strain evidence="2">CECT 8546</strain>
    </source>
</reference>
<protein>
    <submittedName>
        <fullName evidence="2">6-aminohexanoate-dimer hydrolase</fullName>
        <ecNumber evidence="2">3.5.1.46</ecNumber>
    </submittedName>
</protein>
<dbReference type="PANTHER" id="PTHR43283">
    <property type="entry name" value="BETA-LACTAMASE-RELATED"/>
    <property type="match status" value="1"/>
</dbReference>
<keyword evidence="2" id="KW-0378">Hydrolase</keyword>
<evidence type="ECO:0000313" key="3">
    <source>
        <dbReference type="Proteomes" id="UP000037566"/>
    </source>
</evidence>
<dbReference type="Pfam" id="PF00144">
    <property type="entry name" value="Beta-lactamase"/>
    <property type="match status" value="1"/>
</dbReference>
<dbReference type="InterPro" id="IPR012338">
    <property type="entry name" value="Beta-lactam/transpept-like"/>
</dbReference>
<dbReference type="AlphaFoldDB" id="A0A0M0EIV8"/>
<dbReference type="InterPro" id="IPR050789">
    <property type="entry name" value="Diverse_Enzym_Activities"/>
</dbReference>
<dbReference type="SUPFAM" id="SSF56601">
    <property type="entry name" value="beta-lactamase/transpeptidase-like"/>
    <property type="match status" value="1"/>
</dbReference>
<dbReference type="PATRIC" id="fig|33995.3.peg.1120"/>
<name>A0A0M0EIV8_KOMEU</name>
<dbReference type="EC" id="3.5.1.46" evidence="2"/>
<evidence type="ECO:0000313" key="2">
    <source>
        <dbReference type="EMBL" id="KON65183.1"/>
    </source>
</evidence>
<dbReference type="STRING" id="33995.KOEU_10220"/>
<dbReference type="PANTHER" id="PTHR43283:SF7">
    <property type="entry name" value="BETA-LACTAMASE-RELATED DOMAIN-CONTAINING PROTEIN"/>
    <property type="match status" value="1"/>
</dbReference>
<organism evidence="2 3">
    <name type="scientific">Komagataeibacter europaeus</name>
    <name type="common">Gluconacetobacter europaeus</name>
    <dbReference type="NCBI Taxonomy" id="33995"/>
    <lineage>
        <taxon>Bacteria</taxon>
        <taxon>Pseudomonadati</taxon>
        <taxon>Pseudomonadota</taxon>
        <taxon>Alphaproteobacteria</taxon>
        <taxon>Acetobacterales</taxon>
        <taxon>Acetobacteraceae</taxon>
        <taxon>Komagataeibacter</taxon>
    </lineage>
</organism>
<dbReference type="Gene3D" id="3.40.710.10">
    <property type="entry name" value="DD-peptidase/beta-lactamase superfamily"/>
    <property type="match status" value="1"/>
</dbReference>
<evidence type="ECO:0000259" key="1">
    <source>
        <dbReference type="Pfam" id="PF00144"/>
    </source>
</evidence>
<dbReference type="Proteomes" id="UP000037566">
    <property type="component" value="Unassembled WGS sequence"/>
</dbReference>
<keyword evidence="3" id="KW-1185">Reference proteome</keyword>
<dbReference type="InterPro" id="IPR001466">
    <property type="entry name" value="Beta-lactam-related"/>
</dbReference>
<gene>
    <name evidence="2" type="primary">nylB</name>
    <name evidence="2" type="ORF">KOEU_10220</name>
</gene>
<sequence>MLPRWRGGCHNLPHMSRAFRKMIRIDNKTEIQDRLRIIAGKDNGMRGRCDRHGLRFSLRLLCTGLTLALSPVAARAATDHDTSIAGQVDLAHWYWGPYNTWSWRHMREVFPSAGITHAPMPQPLPDAPARPATQWRVTDHAGGKAKPLAQVLSRNHVDAFMMMQHGRPVVEWYARADQERVPHLIMSMSKSMVGTLAEILIAAGTIDPERQLTSWLPEMRGTNYDGATLRQALDMQISDRIFESEANGALDYEDSDRAGGWLPPHPDSPRDLHAWLATLHHPHGPPGEHFLYLDQGANVVAWVLERATGRPLSTLLTEKIWMPMGARDDAYYVLDRSHEAYASAGMNATLRDMALFAQMMLHDGRVDGRQVVPDAAIDALYHRADRAVWARDRQGPEITQGFPGFEHGGYRSFWYASGESCHRMAAIGLGAQFMLIDPRNDMTAVVLSATPKSDDDAAALTVDYHVIDQIMAQVGGHPCTPS</sequence>
<feature type="domain" description="Beta-lactamase-related" evidence="1">
    <location>
        <begin position="159"/>
        <end position="459"/>
    </location>
</feature>
<dbReference type="EMBL" id="LHUQ01000004">
    <property type="protein sequence ID" value="KON65183.1"/>
    <property type="molecule type" value="Genomic_DNA"/>
</dbReference>
<proteinExistence type="predicted"/>